<feature type="transmembrane region" description="Helical" evidence="1">
    <location>
        <begin position="152"/>
        <end position="172"/>
    </location>
</feature>
<dbReference type="VEuPathDB" id="PlasmoDB:AK88_00550"/>
<feature type="transmembrane region" description="Helical" evidence="1">
    <location>
        <begin position="6"/>
        <end position="30"/>
    </location>
</feature>
<reference evidence="2 3" key="1">
    <citation type="submission" date="2014-03" db="EMBL/GenBank/DDBJ databases">
        <title>The Genome Sequence of Plasmodium fragile nilgiri.</title>
        <authorList>
            <consortium name="The Broad Institute Genomics Platform"/>
            <consortium name="The Broad Institute Genome Sequencing Center for Infectious Disease"/>
            <person name="Neafsey D."/>
            <person name="Duraisingh M."/>
            <person name="Young S.K."/>
            <person name="Zeng Q."/>
            <person name="Gargeya S."/>
            <person name="Abouelleil A."/>
            <person name="Alvarado L."/>
            <person name="Chapman S.B."/>
            <person name="Gainer-Dewar J."/>
            <person name="Goldberg J."/>
            <person name="Griggs A."/>
            <person name="Gujja S."/>
            <person name="Hansen M."/>
            <person name="Howarth C."/>
            <person name="Imamovic A."/>
            <person name="Larimer J."/>
            <person name="Pearson M."/>
            <person name="Poon T.W."/>
            <person name="Priest M."/>
            <person name="Roberts A."/>
            <person name="Saif S."/>
            <person name="Shea T."/>
            <person name="Sykes S."/>
            <person name="Wortman J."/>
            <person name="Nusbaum C."/>
            <person name="Birren B."/>
        </authorList>
    </citation>
    <scope>NUCLEOTIDE SEQUENCE [LARGE SCALE GENOMIC DNA]</scope>
    <source>
        <strain evidence="3">nilgiri</strain>
    </source>
</reference>
<dbReference type="OMA" id="SIQLYSM"/>
<accession>A0A0D9QRZ5</accession>
<keyword evidence="1" id="KW-1133">Transmembrane helix</keyword>
<dbReference type="RefSeq" id="XP_012333621.1">
    <property type="nucleotide sequence ID" value="XM_012478198.1"/>
</dbReference>
<evidence type="ECO:0000313" key="3">
    <source>
        <dbReference type="Proteomes" id="UP000054561"/>
    </source>
</evidence>
<protein>
    <submittedName>
        <fullName evidence="2">Uncharacterized protein</fullName>
    </submittedName>
</protein>
<sequence>MDFLRIGTYCFLISYLIFCHIVWNGCYNIYSSTEDEVYNMLYYRKREKRPIKLEIRNKLKVDNVNKVYVKKAPCPVLPRPIKSLFHLNWFRKSSDLVPISMHLYSMFDEKNNVLGFILLSSAIFTILEWMYIVYLASMLLWDGIIKPIFKLLYLAISVYLILRFTVLFLPYTKSYMSQENYKHISSCVFNLYNIIMKISQEVSSFINRVMHENGTINKEL</sequence>
<keyword evidence="1" id="KW-0812">Transmembrane</keyword>
<dbReference type="GeneID" id="24265864"/>
<dbReference type="AlphaFoldDB" id="A0A0D9QRZ5"/>
<dbReference type="EMBL" id="KQ001648">
    <property type="protein sequence ID" value="KJP89839.1"/>
    <property type="molecule type" value="Genomic_DNA"/>
</dbReference>
<proteinExistence type="predicted"/>
<dbReference type="Proteomes" id="UP000054561">
    <property type="component" value="Unassembled WGS sequence"/>
</dbReference>
<evidence type="ECO:0000313" key="2">
    <source>
        <dbReference type="EMBL" id="KJP89839.1"/>
    </source>
</evidence>
<keyword evidence="3" id="KW-1185">Reference proteome</keyword>
<dbReference type="OrthoDB" id="369514at2759"/>
<evidence type="ECO:0000256" key="1">
    <source>
        <dbReference type="SAM" id="Phobius"/>
    </source>
</evidence>
<organism evidence="2 3">
    <name type="scientific">Plasmodium fragile</name>
    <dbReference type="NCBI Taxonomy" id="5857"/>
    <lineage>
        <taxon>Eukaryota</taxon>
        <taxon>Sar</taxon>
        <taxon>Alveolata</taxon>
        <taxon>Apicomplexa</taxon>
        <taxon>Aconoidasida</taxon>
        <taxon>Haemosporida</taxon>
        <taxon>Plasmodiidae</taxon>
        <taxon>Plasmodium</taxon>
        <taxon>Plasmodium (Plasmodium)</taxon>
    </lineage>
</organism>
<feature type="transmembrane region" description="Helical" evidence="1">
    <location>
        <begin position="113"/>
        <end position="132"/>
    </location>
</feature>
<keyword evidence="1" id="KW-0472">Membrane</keyword>
<name>A0A0D9QRZ5_PLAFR</name>
<gene>
    <name evidence="2" type="ORF">AK88_00550</name>
</gene>